<reference evidence="1" key="1">
    <citation type="journal article" date="2014" name="Int. J. Syst. Evol. Microbiol.">
        <title>Complete genome sequence of Corynebacterium casei LMG S-19264T (=DSM 44701T), isolated from a smear-ripened cheese.</title>
        <authorList>
            <consortium name="US DOE Joint Genome Institute (JGI-PGF)"/>
            <person name="Walter F."/>
            <person name="Albersmeier A."/>
            <person name="Kalinowski J."/>
            <person name="Ruckert C."/>
        </authorList>
    </citation>
    <scope>NUCLEOTIDE SEQUENCE</scope>
    <source>
        <strain evidence="1">JCM 19018</strain>
    </source>
</reference>
<comment type="caution">
    <text evidence="1">The sequence shown here is derived from an EMBL/GenBank/DDBJ whole genome shotgun (WGS) entry which is preliminary data.</text>
</comment>
<gene>
    <name evidence="1" type="ORF">GCM10009067_41670</name>
</gene>
<dbReference type="AlphaFoldDB" id="A0A830F591"/>
<evidence type="ECO:0000313" key="1">
    <source>
        <dbReference type="EMBL" id="GGK85189.1"/>
    </source>
</evidence>
<evidence type="ECO:0000313" key="2">
    <source>
        <dbReference type="Proteomes" id="UP000614221"/>
    </source>
</evidence>
<dbReference type="EMBL" id="BMPD01000014">
    <property type="protein sequence ID" value="GGK85189.1"/>
    <property type="molecule type" value="Genomic_DNA"/>
</dbReference>
<reference evidence="1" key="2">
    <citation type="submission" date="2020-09" db="EMBL/GenBank/DDBJ databases">
        <authorList>
            <person name="Sun Q."/>
            <person name="Ohkuma M."/>
        </authorList>
    </citation>
    <scope>NUCLEOTIDE SEQUENCE</scope>
    <source>
        <strain evidence="1">JCM 19018</strain>
    </source>
</reference>
<proteinExistence type="predicted"/>
<accession>A0A830F591</accession>
<organism evidence="1 2">
    <name type="scientific">Haloarcula sebkhae</name>
    <dbReference type="NCBI Taxonomy" id="932660"/>
    <lineage>
        <taxon>Archaea</taxon>
        <taxon>Methanobacteriati</taxon>
        <taxon>Methanobacteriota</taxon>
        <taxon>Stenosarchaea group</taxon>
        <taxon>Halobacteria</taxon>
        <taxon>Halobacteriales</taxon>
        <taxon>Haloarculaceae</taxon>
        <taxon>Haloarcula</taxon>
    </lineage>
</organism>
<dbReference type="Proteomes" id="UP000614221">
    <property type="component" value="Unassembled WGS sequence"/>
</dbReference>
<name>A0A830F591_9EURY</name>
<protein>
    <submittedName>
        <fullName evidence="1">Uncharacterized protein</fullName>
    </submittedName>
</protein>
<sequence>MFGESDSEIPIGVQALVQCAECDTPLAGVNTIGEQASIETDIDDCSTHPNASYVLTVEKIQSN</sequence>